<feature type="region of interest" description="Disordered" evidence="1">
    <location>
        <begin position="23"/>
        <end position="63"/>
    </location>
</feature>
<accession>A0A655AIF0</accession>
<evidence type="ECO:0000313" key="3">
    <source>
        <dbReference type="Proteomes" id="UP000050164"/>
    </source>
</evidence>
<dbReference type="Proteomes" id="UP000050164">
    <property type="component" value="Unassembled WGS sequence"/>
</dbReference>
<evidence type="ECO:0000256" key="1">
    <source>
        <dbReference type="SAM" id="MobiDB-lite"/>
    </source>
</evidence>
<protein>
    <submittedName>
        <fullName evidence="2">Uncharacterized protein</fullName>
    </submittedName>
</protein>
<sequence length="63" mass="6475">MVGVVSELGQAANDQIVGHSLHPLTGNTKAASGLGHGQRSIGDHAQQLPSRLRVPLSGSDHLT</sequence>
<evidence type="ECO:0000313" key="2">
    <source>
        <dbReference type="EMBL" id="CKS94697.1"/>
    </source>
</evidence>
<gene>
    <name evidence="2" type="ORF">ERS027659_03772</name>
</gene>
<reference evidence="2 3" key="1">
    <citation type="submission" date="2015-03" db="EMBL/GenBank/DDBJ databases">
        <authorList>
            <consortium name="Pathogen Informatics"/>
        </authorList>
    </citation>
    <scope>NUCLEOTIDE SEQUENCE [LARGE SCALE GENOMIC DNA]</scope>
    <source>
        <strain evidence="2 3">Bir 185</strain>
    </source>
</reference>
<name>A0A655AIF0_MYCTX</name>
<proteinExistence type="predicted"/>
<dbReference type="AlphaFoldDB" id="A0A655AIF0"/>
<dbReference type="EMBL" id="CNFT01001164">
    <property type="protein sequence ID" value="CKS94697.1"/>
    <property type="molecule type" value="Genomic_DNA"/>
</dbReference>
<organism evidence="2 3">
    <name type="scientific">Mycobacterium tuberculosis</name>
    <dbReference type="NCBI Taxonomy" id="1773"/>
    <lineage>
        <taxon>Bacteria</taxon>
        <taxon>Bacillati</taxon>
        <taxon>Actinomycetota</taxon>
        <taxon>Actinomycetes</taxon>
        <taxon>Mycobacteriales</taxon>
        <taxon>Mycobacteriaceae</taxon>
        <taxon>Mycobacterium</taxon>
        <taxon>Mycobacterium tuberculosis complex</taxon>
    </lineage>
</organism>